<dbReference type="GO" id="GO:0016787">
    <property type="term" value="F:hydrolase activity"/>
    <property type="evidence" value="ECO:0007669"/>
    <property type="project" value="UniProtKB-KW"/>
</dbReference>
<reference evidence="2 3" key="1">
    <citation type="submission" date="2019-06" db="EMBL/GenBank/DDBJ databases">
        <title>Rhizobium sp. CL12 isolated from roots of soybean.</title>
        <authorList>
            <person name="Wang C."/>
        </authorList>
    </citation>
    <scope>NUCLEOTIDE SEQUENCE [LARGE SCALE GENOMIC DNA]</scope>
    <source>
        <strain evidence="2 3">CL12</strain>
    </source>
</reference>
<dbReference type="InterPro" id="IPR012338">
    <property type="entry name" value="Beta-lactam/transpept-like"/>
</dbReference>
<keyword evidence="3" id="KW-1185">Reference proteome</keyword>
<dbReference type="InterPro" id="IPR001466">
    <property type="entry name" value="Beta-lactam-related"/>
</dbReference>
<gene>
    <name evidence="2" type="ORF">FJQ55_17835</name>
</gene>
<feature type="domain" description="Beta-lactamase-related" evidence="1">
    <location>
        <begin position="85"/>
        <end position="379"/>
    </location>
</feature>
<evidence type="ECO:0000313" key="2">
    <source>
        <dbReference type="EMBL" id="TPP06605.1"/>
    </source>
</evidence>
<accession>A0A504U7Y3</accession>
<organism evidence="2 3">
    <name type="scientific">Rhizobium glycinendophyticum</name>
    <dbReference type="NCBI Taxonomy" id="2589807"/>
    <lineage>
        <taxon>Bacteria</taxon>
        <taxon>Pseudomonadati</taxon>
        <taxon>Pseudomonadota</taxon>
        <taxon>Alphaproteobacteria</taxon>
        <taxon>Hyphomicrobiales</taxon>
        <taxon>Rhizobiaceae</taxon>
        <taxon>Rhizobium/Agrobacterium group</taxon>
        <taxon>Rhizobium</taxon>
    </lineage>
</organism>
<evidence type="ECO:0000313" key="3">
    <source>
        <dbReference type="Proteomes" id="UP000316429"/>
    </source>
</evidence>
<sequence>MTTRFQANYGFERSDVTLATWRTAPYSRWSFSHADEIVPSALIPATVERPERPVDATDLLSRSLSDGLAGKPSIGAFLDYAHTDAFVLMKRGAVVAEHYAPQSDINQRHIVFSISKSLTALVIATLENDGLMDPQAPVTSLLPEAAGSAYGDCTIRDVLDMRVSLAFDEAYLNTDGAYARYRRATLWNPAVAGQPAETLLSFLLTLKKADHAHGGPHFYASPNSDLLGILIERATGERYADVMSERLWKPLGAYHHASITVDAEGSARAAGGISVTARDLARVGEMLRQDGMVDGKRIVPKVWIGDMLTAGDHQAWVDGHPNFFPNGRYRSQWYQSGEADGAFAAIGIHGQWLYVDPSTETVVVKLSSQPNPLDDELKHDNFAFFRALSALDL</sequence>
<dbReference type="PANTHER" id="PTHR43283:SF7">
    <property type="entry name" value="BETA-LACTAMASE-RELATED DOMAIN-CONTAINING PROTEIN"/>
    <property type="match status" value="1"/>
</dbReference>
<name>A0A504U7Y3_9HYPH</name>
<protein>
    <submittedName>
        <fullName evidence="2">Serine hydrolase</fullName>
    </submittedName>
</protein>
<dbReference type="Pfam" id="PF00144">
    <property type="entry name" value="Beta-lactamase"/>
    <property type="match status" value="1"/>
</dbReference>
<dbReference type="SUPFAM" id="SSF56601">
    <property type="entry name" value="beta-lactamase/transpeptidase-like"/>
    <property type="match status" value="1"/>
</dbReference>
<dbReference type="AlphaFoldDB" id="A0A504U7Y3"/>
<proteinExistence type="predicted"/>
<dbReference type="OrthoDB" id="9814204at2"/>
<dbReference type="EMBL" id="VFYP01000003">
    <property type="protein sequence ID" value="TPP06605.1"/>
    <property type="molecule type" value="Genomic_DNA"/>
</dbReference>
<evidence type="ECO:0000259" key="1">
    <source>
        <dbReference type="Pfam" id="PF00144"/>
    </source>
</evidence>
<dbReference type="Proteomes" id="UP000316429">
    <property type="component" value="Unassembled WGS sequence"/>
</dbReference>
<dbReference type="Gene3D" id="3.40.710.10">
    <property type="entry name" value="DD-peptidase/beta-lactamase superfamily"/>
    <property type="match status" value="1"/>
</dbReference>
<dbReference type="RefSeq" id="WP_140830375.1">
    <property type="nucleotide sequence ID" value="NZ_VFYP01000003.1"/>
</dbReference>
<dbReference type="PANTHER" id="PTHR43283">
    <property type="entry name" value="BETA-LACTAMASE-RELATED"/>
    <property type="match status" value="1"/>
</dbReference>
<comment type="caution">
    <text evidence="2">The sequence shown here is derived from an EMBL/GenBank/DDBJ whole genome shotgun (WGS) entry which is preliminary data.</text>
</comment>
<keyword evidence="2" id="KW-0378">Hydrolase</keyword>
<dbReference type="InterPro" id="IPR050789">
    <property type="entry name" value="Diverse_Enzym_Activities"/>
</dbReference>